<proteinExistence type="inferred from homology"/>
<dbReference type="PANTHER" id="PTHR15346">
    <property type="entry name" value="DYNACTIN SUBUNIT"/>
    <property type="match status" value="1"/>
</dbReference>
<organism evidence="6 7">
    <name type="scientific">Operophtera brumata</name>
    <name type="common">Winter moth</name>
    <name type="synonym">Phalaena brumata</name>
    <dbReference type="NCBI Taxonomy" id="104452"/>
    <lineage>
        <taxon>Eukaryota</taxon>
        <taxon>Metazoa</taxon>
        <taxon>Ecdysozoa</taxon>
        <taxon>Arthropoda</taxon>
        <taxon>Hexapoda</taxon>
        <taxon>Insecta</taxon>
        <taxon>Pterygota</taxon>
        <taxon>Neoptera</taxon>
        <taxon>Endopterygota</taxon>
        <taxon>Lepidoptera</taxon>
        <taxon>Glossata</taxon>
        <taxon>Ditrysia</taxon>
        <taxon>Geometroidea</taxon>
        <taxon>Geometridae</taxon>
        <taxon>Larentiinae</taxon>
        <taxon>Operophtera</taxon>
    </lineage>
</organism>
<feature type="region of interest" description="Disordered" evidence="5">
    <location>
        <begin position="1"/>
        <end position="40"/>
    </location>
</feature>
<sequence>MADPKYENLPGIAYDQPDVYETGDLPEADQPEPYEEEENESIENLHLSVKESFNKFKGKAGEWELAAEGTPETVLERYNRLRCEFSELLEQVTEQQNISTESEKAAGVRDEEAFRRLQASTGQAALVRGGELTAAEARVGALLANVEALKQAVRPVEPELDAKVNELHKLNFGKSLTELETLQSTISSGVQNNKELLQGVQEIFAMNVDSVQKEIKKLDERIGKLVA</sequence>
<evidence type="ECO:0000256" key="2">
    <source>
        <dbReference type="ARBA" id="ARBA00006176"/>
    </source>
</evidence>
<dbReference type="Proteomes" id="UP000037510">
    <property type="component" value="Unassembled WGS sequence"/>
</dbReference>
<dbReference type="EMBL" id="JTDY01000159">
    <property type="protein sequence ID" value="KOB78528.1"/>
    <property type="molecule type" value="Genomic_DNA"/>
</dbReference>
<keyword evidence="3" id="KW-0963">Cytoplasm</keyword>
<evidence type="ECO:0000256" key="1">
    <source>
        <dbReference type="ARBA" id="ARBA00004496"/>
    </source>
</evidence>
<evidence type="ECO:0000256" key="4">
    <source>
        <dbReference type="ARBA" id="ARBA00023017"/>
    </source>
</evidence>
<comment type="caution">
    <text evidence="6">The sequence shown here is derived from an EMBL/GenBank/DDBJ whole genome shotgun (WGS) entry which is preliminary data.</text>
</comment>
<keyword evidence="7" id="KW-1185">Reference proteome</keyword>
<reference evidence="6 7" key="1">
    <citation type="journal article" date="2015" name="Genome Biol. Evol.">
        <title>The genome of winter moth (Operophtera brumata) provides a genomic perspective on sexual dimorphism and phenology.</title>
        <authorList>
            <person name="Derks M.F."/>
            <person name="Smit S."/>
            <person name="Salis L."/>
            <person name="Schijlen E."/>
            <person name="Bossers A."/>
            <person name="Mateman C."/>
            <person name="Pijl A.S."/>
            <person name="de Ridder D."/>
            <person name="Groenen M.A."/>
            <person name="Visser M.E."/>
            <person name="Megens H.J."/>
        </authorList>
    </citation>
    <scope>NUCLEOTIDE SEQUENCE [LARGE SCALE GENOMIC DNA]</scope>
    <source>
        <strain evidence="6">WM2013NL</strain>
        <tissue evidence="6">Head and thorax</tissue>
    </source>
</reference>
<dbReference type="GO" id="GO:0005869">
    <property type="term" value="C:dynactin complex"/>
    <property type="evidence" value="ECO:0007669"/>
    <property type="project" value="InterPro"/>
</dbReference>
<comment type="subcellular location">
    <subcellularLocation>
        <location evidence="1">Cytoplasm</location>
    </subcellularLocation>
</comment>
<evidence type="ECO:0000256" key="5">
    <source>
        <dbReference type="SAM" id="MobiDB-lite"/>
    </source>
</evidence>
<keyword evidence="4" id="KW-0243">Dynein</keyword>
<evidence type="ECO:0000313" key="6">
    <source>
        <dbReference type="EMBL" id="KOB78528.1"/>
    </source>
</evidence>
<accession>A0A0L7LSS9</accession>
<comment type="similarity">
    <text evidence="2">Belongs to the dynactin subunit 2 family.</text>
</comment>
<gene>
    <name evidence="6" type="ORF">OBRU01_02208</name>
</gene>
<dbReference type="InterPro" id="IPR028133">
    <property type="entry name" value="Dynamitin"/>
</dbReference>
<evidence type="ECO:0000313" key="7">
    <source>
        <dbReference type="Proteomes" id="UP000037510"/>
    </source>
</evidence>
<dbReference type="STRING" id="104452.A0A0L7LSS9"/>
<dbReference type="GO" id="GO:0007017">
    <property type="term" value="P:microtubule-based process"/>
    <property type="evidence" value="ECO:0007669"/>
    <property type="project" value="InterPro"/>
</dbReference>
<dbReference type="GO" id="GO:0030286">
    <property type="term" value="C:dynein complex"/>
    <property type="evidence" value="ECO:0007669"/>
    <property type="project" value="UniProtKB-KW"/>
</dbReference>
<feature type="compositionally biased region" description="Acidic residues" evidence="5">
    <location>
        <begin position="24"/>
        <end position="40"/>
    </location>
</feature>
<dbReference type="AlphaFoldDB" id="A0A0L7LSS9"/>
<dbReference type="Pfam" id="PF04912">
    <property type="entry name" value="Dynamitin"/>
    <property type="match status" value="2"/>
</dbReference>
<name>A0A0L7LSS9_OPEBR</name>
<dbReference type="GO" id="GO:0005737">
    <property type="term" value="C:cytoplasm"/>
    <property type="evidence" value="ECO:0007669"/>
    <property type="project" value="UniProtKB-SubCell"/>
</dbReference>
<evidence type="ECO:0000256" key="3">
    <source>
        <dbReference type="ARBA" id="ARBA00022490"/>
    </source>
</evidence>
<protein>
    <submittedName>
        <fullName evidence="6">Dynactin</fullName>
    </submittedName>
</protein>